<comment type="similarity">
    <text evidence="1">Belongs to the short-chain dehydrogenases/reductases (SDR) family.</text>
</comment>
<accession>A0A1B9ATM1</accession>
<dbReference type="PANTHER" id="PTHR24321:SF8">
    <property type="entry name" value="ESTRADIOL 17-BETA-DEHYDROGENASE 8-RELATED"/>
    <property type="match status" value="1"/>
</dbReference>
<reference evidence="4" key="1">
    <citation type="submission" date="2016-05" db="EMBL/GenBank/DDBJ databases">
        <authorList>
            <person name="Liu B."/>
            <person name="Wang J."/>
            <person name="Zhu Y."/>
            <person name="Liu G."/>
            <person name="Chen Q."/>
            <person name="Chen Z."/>
            <person name="Lan J."/>
            <person name="Che J."/>
            <person name="Ge C."/>
            <person name="Shi H."/>
            <person name="Pan Z."/>
            <person name="Liu X."/>
        </authorList>
    </citation>
    <scope>NUCLEOTIDE SEQUENCE [LARGE SCALE GENOMIC DNA]</scope>
    <source>
        <strain evidence="4">FJAT-27215</strain>
    </source>
</reference>
<dbReference type="GO" id="GO:0008206">
    <property type="term" value="P:bile acid metabolic process"/>
    <property type="evidence" value="ECO:0007669"/>
    <property type="project" value="UniProtKB-ARBA"/>
</dbReference>
<dbReference type="AlphaFoldDB" id="A0A1B9ATM1"/>
<dbReference type="FunFam" id="3.40.50.720:FF:000084">
    <property type="entry name" value="Short-chain dehydrogenase reductase"/>
    <property type="match status" value="1"/>
</dbReference>
<dbReference type="GO" id="GO:0016491">
    <property type="term" value="F:oxidoreductase activity"/>
    <property type="evidence" value="ECO:0007669"/>
    <property type="project" value="UniProtKB-KW"/>
</dbReference>
<dbReference type="InterPro" id="IPR020904">
    <property type="entry name" value="Sc_DH/Rdtase_CS"/>
</dbReference>
<gene>
    <name evidence="3" type="ORF">A8F95_08225</name>
</gene>
<dbReference type="RefSeq" id="WP_065410679.1">
    <property type="nucleotide sequence ID" value="NZ_MAYT01000023.1"/>
</dbReference>
<dbReference type="PANTHER" id="PTHR24321">
    <property type="entry name" value="DEHYDROGENASES, SHORT CHAIN"/>
    <property type="match status" value="1"/>
</dbReference>
<dbReference type="CDD" id="cd05233">
    <property type="entry name" value="SDR_c"/>
    <property type="match status" value="1"/>
</dbReference>
<organism evidence="3 4">
    <name type="scientific">Pseudobacillus wudalianchiensis</name>
    <dbReference type="NCBI Taxonomy" id="1743143"/>
    <lineage>
        <taxon>Bacteria</taxon>
        <taxon>Bacillati</taxon>
        <taxon>Bacillota</taxon>
        <taxon>Bacilli</taxon>
        <taxon>Bacillales</taxon>
        <taxon>Bacillaceae</taxon>
        <taxon>Pseudobacillus</taxon>
    </lineage>
</organism>
<keyword evidence="2" id="KW-0560">Oxidoreductase</keyword>
<evidence type="ECO:0000256" key="2">
    <source>
        <dbReference type="ARBA" id="ARBA00023002"/>
    </source>
</evidence>
<protein>
    <submittedName>
        <fullName evidence="3">3-ketoacyl-ACP reductase</fullName>
    </submittedName>
</protein>
<evidence type="ECO:0000256" key="1">
    <source>
        <dbReference type="ARBA" id="ARBA00006484"/>
    </source>
</evidence>
<sequence>MILGRLENKVAIVTGSAAGIGKEIAFSYAKEGAKVVIADFNEEALQQTVKELKELGKEAIGVKVNIANEEDISIMVEDTVKAFGKVDILVNNAGVGDNMQAAANVKDETWERVMNINVTGVMRALRKVIPVFIENGGGTIVNMASIAGLTGGRGGLAYTAAKHAVVGITKNIASQYGPQNIRCNAIAPAHVQTNFAASMTNVDEFGMKIATRGVNLMPKAGTTQDIANIALFLASDESAYINGVAIAADAGWSAY</sequence>
<dbReference type="PROSITE" id="PS00061">
    <property type="entry name" value="ADH_SHORT"/>
    <property type="match status" value="1"/>
</dbReference>
<dbReference type="Proteomes" id="UP000092578">
    <property type="component" value="Unassembled WGS sequence"/>
</dbReference>
<evidence type="ECO:0000313" key="4">
    <source>
        <dbReference type="Proteomes" id="UP000092578"/>
    </source>
</evidence>
<dbReference type="SUPFAM" id="SSF51735">
    <property type="entry name" value="NAD(P)-binding Rossmann-fold domains"/>
    <property type="match status" value="1"/>
</dbReference>
<dbReference type="InterPro" id="IPR036291">
    <property type="entry name" value="NAD(P)-bd_dom_sf"/>
</dbReference>
<dbReference type="Gene3D" id="3.40.50.720">
    <property type="entry name" value="NAD(P)-binding Rossmann-like Domain"/>
    <property type="match status" value="1"/>
</dbReference>
<comment type="caution">
    <text evidence="3">The sequence shown here is derived from an EMBL/GenBank/DDBJ whole genome shotgun (WGS) entry which is preliminary data.</text>
</comment>
<dbReference type="NCBIfam" id="NF005559">
    <property type="entry name" value="PRK07231.1"/>
    <property type="match status" value="1"/>
</dbReference>
<name>A0A1B9ATM1_9BACI</name>
<dbReference type="PRINTS" id="PR00081">
    <property type="entry name" value="GDHRDH"/>
</dbReference>
<dbReference type="EMBL" id="MAYT01000023">
    <property type="protein sequence ID" value="OCA87232.1"/>
    <property type="molecule type" value="Genomic_DNA"/>
</dbReference>
<dbReference type="PRINTS" id="PR00080">
    <property type="entry name" value="SDRFAMILY"/>
</dbReference>
<evidence type="ECO:0000313" key="3">
    <source>
        <dbReference type="EMBL" id="OCA87232.1"/>
    </source>
</evidence>
<keyword evidence="4" id="KW-1185">Reference proteome</keyword>
<dbReference type="InterPro" id="IPR002347">
    <property type="entry name" value="SDR_fam"/>
</dbReference>
<dbReference type="Pfam" id="PF13561">
    <property type="entry name" value="adh_short_C2"/>
    <property type="match status" value="1"/>
</dbReference>
<proteinExistence type="inferred from homology"/>